<evidence type="ECO:0000313" key="2">
    <source>
        <dbReference type="EMBL" id="BAD85186.1"/>
    </source>
</evidence>
<sequence>MVSIRLKVGPKGQIVIPKVFREAYGIKEGGEVIVEPREDALVIRRVPDTEELLKKLREYHKKRKGAKPAKLGELKGVSLEDEFDEVWGIEE</sequence>
<evidence type="ECO:0000259" key="1">
    <source>
        <dbReference type="PROSITE" id="PS51740"/>
    </source>
</evidence>
<dbReference type="PANTHER" id="PTHR34860">
    <property type="entry name" value="REPRESSOR-LIKE PROTEIN SSO7C3"/>
    <property type="match status" value="1"/>
</dbReference>
<feature type="domain" description="SpoVT-AbrB" evidence="1">
    <location>
        <begin position="3"/>
        <end position="48"/>
    </location>
</feature>
<dbReference type="InterPro" id="IPR007159">
    <property type="entry name" value="SpoVT-AbrB_dom"/>
</dbReference>
<dbReference type="NCBIfam" id="TIGR01439">
    <property type="entry name" value="lp_hng_hel_AbrB"/>
    <property type="match status" value="1"/>
</dbReference>
<dbReference type="InterPro" id="IPR037914">
    <property type="entry name" value="SpoVT-AbrB_sf"/>
</dbReference>
<dbReference type="Gene3D" id="2.10.260.10">
    <property type="match status" value="1"/>
</dbReference>
<proteinExistence type="predicted"/>
<dbReference type="EnsemblBacteria" id="BAD85186">
    <property type="protein sequence ID" value="BAD85186"/>
    <property type="gene ID" value="TK0997"/>
</dbReference>
<organism evidence="2 3">
    <name type="scientific">Thermococcus kodakarensis (strain ATCC BAA-918 / JCM 12380 / KOD1)</name>
    <name type="common">Pyrococcus kodakaraensis (strain KOD1)</name>
    <dbReference type="NCBI Taxonomy" id="69014"/>
    <lineage>
        <taxon>Archaea</taxon>
        <taxon>Methanobacteriati</taxon>
        <taxon>Methanobacteriota</taxon>
        <taxon>Thermococci</taxon>
        <taxon>Thermococcales</taxon>
        <taxon>Thermococcaceae</taxon>
        <taxon>Thermococcus</taxon>
    </lineage>
</organism>
<dbReference type="InterPro" id="IPR052975">
    <property type="entry name" value="Repressor-like_regulatory"/>
</dbReference>
<dbReference type="GO" id="GO:0003677">
    <property type="term" value="F:DNA binding"/>
    <property type="evidence" value="ECO:0007669"/>
    <property type="project" value="InterPro"/>
</dbReference>
<dbReference type="Proteomes" id="UP000000536">
    <property type="component" value="Chromosome"/>
</dbReference>
<dbReference type="AlphaFoldDB" id="Q5JIF1"/>
<evidence type="ECO:0000313" key="3">
    <source>
        <dbReference type="Proteomes" id="UP000000536"/>
    </source>
</evidence>
<name>Q5JIF1_THEKO</name>
<dbReference type="KEGG" id="tko:TK0997"/>
<dbReference type="Pfam" id="PF04014">
    <property type="entry name" value="MazE_antitoxin"/>
    <property type="match status" value="1"/>
</dbReference>
<dbReference type="GeneID" id="78447510"/>
<dbReference type="PhylomeDB" id="Q5JIF1"/>
<dbReference type="PROSITE" id="PS51740">
    <property type="entry name" value="SPOVT_ABRB"/>
    <property type="match status" value="1"/>
</dbReference>
<dbReference type="eggNOG" id="arCOG00812">
    <property type="taxonomic scope" value="Archaea"/>
</dbReference>
<protein>
    <submittedName>
        <fullName evidence="2">Transcription regulator, SpoVT/AbrB family</fullName>
    </submittedName>
</protein>
<keyword evidence="3" id="KW-1185">Reference proteome</keyword>
<dbReference type="SUPFAM" id="SSF89447">
    <property type="entry name" value="AbrB/MazE/MraZ-like"/>
    <property type="match status" value="1"/>
</dbReference>
<dbReference type="PATRIC" id="fig|69014.16.peg.975"/>
<dbReference type="PANTHER" id="PTHR34860:SF7">
    <property type="entry name" value="TRANSCRIPTION REGULATOR, SPOVT_ABRB FAMILY"/>
    <property type="match status" value="1"/>
</dbReference>
<accession>Q5JIF1</accession>
<dbReference type="STRING" id="69014.TK0997"/>
<gene>
    <name evidence="2" type="ordered locus">TK0997</name>
</gene>
<dbReference type="RefSeq" id="WP_011249948.1">
    <property type="nucleotide sequence ID" value="NC_006624.1"/>
</dbReference>
<dbReference type="SMART" id="SM00966">
    <property type="entry name" value="SpoVT_AbrB"/>
    <property type="match status" value="1"/>
</dbReference>
<reference evidence="2 3" key="1">
    <citation type="journal article" date="2005" name="Genome Res.">
        <title>Complete genome sequence of the hyperthermophilic archaeon Thermococcus kodakaraensis KOD1 and comparison with Pyrococcus genomes.</title>
        <authorList>
            <person name="Fukui T."/>
            <person name="Atomi H."/>
            <person name="Kanai T."/>
            <person name="Matsumi R."/>
            <person name="Fujiwara S."/>
            <person name="Imanaka T."/>
        </authorList>
    </citation>
    <scope>NUCLEOTIDE SEQUENCE [LARGE SCALE GENOMIC DNA]</scope>
    <source>
        <strain evidence="3">ATCC BAA-918 / JCM 12380 / KOD1</strain>
    </source>
</reference>
<dbReference type="EMBL" id="AP006878">
    <property type="protein sequence ID" value="BAD85186.1"/>
    <property type="molecule type" value="Genomic_DNA"/>
</dbReference>
<dbReference type="OrthoDB" id="87832at2157"/>
<dbReference type="InParanoid" id="Q5JIF1"/>
<dbReference type="HOGENOM" id="CLU_158484_9_2_2"/>